<dbReference type="InterPro" id="IPR000801">
    <property type="entry name" value="Esterase-like"/>
</dbReference>
<keyword evidence="2" id="KW-0378">Hydrolase</keyword>
<dbReference type="AlphaFoldDB" id="A0A4Y3R994"/>
<dbReference type="SUPFAM" id="SSF53474">
    <property type="entry name" value="alpha/beta-Hydrolases"/>
    <property type="match status" value="1"/>
</dbReference>
<reference evidence="3 4" key="1">
    <citation type="submission" date="2019-06" db="EMBL/GenBank/DDBJ databases">
        <title>Whole genome shotgun sequence of Streptomyces cacaoi subsp. cacaoi NBRC 12748.</title>
        <authorList>
            <person name="Hosoyama A."/>
            <person name="Uohara A."/>
            <person name="Ohji S."/>
            <person name="Ichikawa N."/>
        </authorList>
    </citation>
    <scope>NUCLEOTIDE SEQUENCE [LARGE SCALE GENOMIC DNA]</scope>
    <source>
        <strain evidence="3 4">NBRC 12748</strain>
    </source>
</reference>
<dbReference type="RefSeq" id="WP_051855392.1">
    <property type="nucleotide sequence ID" value="NZ_BJMM01000094.1"/>
</dbReference>
<dbReference type="Proteomes" id="UP000319210">
    <property type="component" value="Unassembled WGS sequence"/>
</dbReference>
<dbReference type="PANTHER" id="PTHR40841:SF2">
    <property type="entry name" value="SIDEROPHORE-DEGRADING ESTERASE (EUROFUNG)"/>
    <property type="match status" value="1"/>
</dbReference>
<comment type="caution">
    <text evidence="3">The sequence shown here is derived from an EMBL/GenBank/DDBJ whole genome shotgun (WGS) entry which is preliminary data.</text>
</comment>
<keyword evidence="4" id="KW-1185">Reference proteome</keyword>
<evidence type="ECO:0000313" key="3">
    <source>
        <dbReference type="EMBL" id="GEB54246.1"/>
    </source>
</evidence>
<gene>
    <name evidence="3" type="ORF">SCA03_67970</name>
</gene>
<accession>A0A4Y3R994</accession>
<comment type="similarity">
    <text evidence="1">Belongs to the esterase D family.</text>
</comment>
<evidence type="ECO:0000256" key="2">
    <source>
        <dbReference type="ARBA" id="ARBA00022801"/>
    </source>
</evidence>
<proteinExistence type="inferred from homology"/>
<dbReference type="Pfam" id="PF00756">
    <property type="entry name" value="Esterase"/>
    <property type="match status" value="1"/>
</dbReference>
<dbReference type="PANTHER" id="PTHR40841">
    <property type="entry name" value="SIDEROPHORE TRIACETYLFUSARININE C ESTERASE"/>
    <property type="match status" value="1"/>
</dbReference>
<sequence length="298" mass="32663">MKILEKRHDDLLSGAEVWFVRPDHIDDVFRVCVTSNARPTGGDRASLVIATDAELSTGTLHGLVHSGAVGLDLPPLYAVGVGYPLDADPSFAVRRNRDLTPSVWPEFEPVTPALAGTPVSLGTGGADAYLAFLDEELKPALAEAFPLDPDDATLTGQSFGGLFVVHALLTRPTAFRRYLAGSPSLWWHDRETLDLARKAVADLPAPRAQLYLCIGELENKARFGRQFGPMLPESVRALLPSAMSESDMQGDFFLLEQILREWEGEEFSVEAHMFPQESHESITGAMLSRGLRRLHGYL</sequence>
<dbReference type="EMBL" id="BJMM01000094">
    <property type="protein sequence ID" value="GEB54246.1"/>
    <property type="molecule type" value="Genomic_DNA"/>
</dbReference>
<evidence type="ECO:0000256" key="1">
    <source>
        <dbReference type="ARBA" id="ARBA00005622"/>
    </source>
</evidence>
<organism evidence="3 4">
    <name type="scientific">Streptomyces cacaoi</name>
    <dbReference type="NCBI Taxonomy" id="1898"/>
    <lineage>
        <taxon>Bacteria</taxon>
        <taxon>Bacillati</taxon>
        <taxon>Actinomycetota</taxon>
        <taxon>Actinomycetes</taxon>
        <taxon>Kitasatosporales</taxon>
        <taxon>Streptomycetaceae</taxon>
        <taxon>Streptomyces</taxon>
    </lineage>
</organism>
<evidence type="ECO:0000313" key="4">
    <source>
        <dbReference type="Proteomes" id="UP000319210"/>
    </source>
</evidence>
<dbReference type="GO" id="GO:0016788">
    <property type="term" value="F:hydrolase activity, acting on ester bonds"/>
    <property type="evidence" value="ECO:0007669"/>
    <property type="project" value="TreeGrafter"/>
</dbReference>
<name>A0A4Y3R994_STRCI</name>
<dbReference type="InterPro" id="IPR052558">
    <property type="entry name" value="Siderophore_Hydrolase_D"/>
</dbReference>
<protein>
    <submittedName>
        <fullName evidence="3">IroE protein</fullName>
    </submittedName>
</protein>
<dbReference type="InterPro" id="IPR029058">
    <property type="entry name" value="AB_hydrolase_fold"/>
</dbReference>
<dbReference type="Gene3D" id="3.40.50.1820">
    <property type="entry name" value="alpha/beta hydrolase"/>
    <property type="match status" value="1"/>
</dbReference>